<feature type="region of interest" description="Disordered" evidence="1">
    <location>
        <begin position="27"/>
        <end position="72"/>
    </location>
</feature>
<evidence type="ECO:0000313" key="4">
    <source>
        <dbReference type="Proteomes" id="UP001225356"/>
    </source>
</evidence>
<dbReference type="Proteomes" id="UP001225356">
    <property type="component" value="Unassembled WGS sequence"/>
</dbReference>
<keyword evidence="3" id="KW-0449">Lipoprotein</keyword>
<protein>
    <submittedName>
        <fullName evidence="3">Small lipoprotein YifL</fullName>
    </submittedName>
</protein>
<dbReference type="RefSeq" id="WP_307565630.1">
    <property type="nucleotide sequence ID" value="NZ_JAUSQU010000001.1"/>
</dbReference>
<feature type="signal peptide" evidence="2">
    <location>
        <begin position="1"/>
        <end position="16"/>
    </location>
</feature>
<keyword evidence="4" id="KW-1185">Reference proteome</keyword>
<feature type="compositionally biased region" description="Low complexity" evidence="1">
    <location>
        <begin position="51"/>
        <end position="72"/>
    </location>
</feature>
<keyword evidence="2" id="KW-0732">Signal</keyword>
<gene>
    <name evidence="3" type="ORF">J2853_007584</name>
</gene>
<proteinExistence type="predicted"/>
<feature type="compositionally biased region" description="Basic and acidic residues" evidence="1">
    <location>
        <begin position="41"/>
        <end position="50"/>
    </location>
</feature>
<accession>A0ABT9QQ29</accession>
<dbReference type="PROSITE" id="PS51257">
    <property type="entry name" value="PROKAR_LIPOPROTEIN"/>
    <property type="match status" value="1"/>
</dbReference>
<evidence type="ECO:0000313" key="3">
    <source>
        <dbReference type="EMBL" id="MDP9848373.1"/>
    </source>
</evidence>
<sequence>MRIKILVMVAATAVLAGCGVLPGPLGGGGEEKQAVSQQRTASEEQAEKEPATAPAEDAPATATAPAADPQTAPAEELRAIASRKVAHGGSNLRVDITGLRRQGKIATLTWTIANLDERNESWYVGSRLSSATLDFTVSGVKLIDPVNGKRYLVARNGTGEDAECVCSPSNETIKGGSSLELYAVYGAPPADVTKVNIEFPDLGVFTDVPIS</sequence>
<evidence type="ECO:0000256" key="1">
    <source>
        <dbReference type="SAM" id="MobiDB-lite"/>
    </source>
</evidence>
<organism evidence="3 4">
    <name type="scientific">Streptosporangium lutulentum</name>
    <dbReference type="NCBI Taxonomy" id="1461250"/>
    <lineage>
        <taxon>Bacteria</taxon>
        <taxon>Bacillati</taxon>
        <taxon>Actinomycetota</taxon>
        <taxon>Actinomycetes</taxon>
        <taxon>Streptosporangiales</taxon>
        <taxon>Streptosporangiaceae</taxon>
        <taxon>Streptosporangium</taxon>
    </lineage>
</organism>
<reference evidence="3 4" key="1">
    <citation type="submission" date="2023-07" db="EMBL/GenBank/DDBJ databases">
        <title>Sequencing the genomes of 1000 actinobacteria strains.</title>
        <authorList>
            <person name="Klenk H.-P."/>
        </authorList>
    </citation>
    <scope>NUCLEOTIDE SEQUENCE [LARGE SCALE GENOMIC DNA]</scope>
    <source>
        <strain evidence="3 4">DSM 46740</strain>
    </source>
</reference>
<dbReference type="EMBL" id="JAUSQU010000001">
    <property type="protein sequence ID" value="MDP9848373.1"/>
    <property type="molecule type" value="Genomic_DNA"/>
</dbReference>
<evidence type="ECO:0000256" key="2">
    <source>
        <dbReference type="SAM" id="SignalP"/>
    </source>
</evidence>
<name>A0ABT9QQ29_9ACTN</name>
<feature type="chain" id="PRO_5046824214" evidence="2">
    <location>
        <begin position="17"/>
        <end position="211"/>
    </location>
</feature>
<comment type="caution">
    <text evidence="3">The sequence shown here is derived from an EMBL/GenBank/DDBJ whole genome shotgun (WGS) entry which is preliminary data.</text>
</comment>